<comment type="caution">
    <text evidence="2">The sequence shown here is derived from an EMBL/GenBank/DDBJ whole genome shotgun (WGS) entry which is preliminary data.</text>
</comment>
<dbReference type="Gene3D" id="3.40.50.1820">
    <property type="entry name" value="alpha/beta hydrolase"/>
    <property type="match status" value="2"/>
</dbReference>
<dbReference type="InterPro" id="IPR022742">
    <property type="entry name" value="Hydrolase_4"/>
</dbReference>
<sequence>MNSQQFPSQQILFRPEAFWFGDPEAPLMGWYHPAHLREAGGSRQCGVVLCAPFGHEYMVAYRSYKHLAERLARAGFDVLFFDYRNTGDAGDQAGNRIEQWQEDIRSACQTLREIAQVTQIALFGLRLGALLAASVLQECEASALIGVAPVISGRAYSRELRVLRTMGTTTPAEETDTACQVSEDELTGYVFDAEMRACLAKLDMLNMAAPACPVLLIARDDVSGQESKLTTNWHEAGTNITLSNTPGYAAMMPGDAYESVVPDEIWSEILAWLSPAFPINDQETPVSSNRQTSKILHVGTTQIQEKLVHFDGYSGVLSQPVHPVAPHLPAILLCNIGANHRVGTHRLYVRFARALAQAGFPVLRFDKAGIGYSKATPQDTENDVYADGGVNDIRNAMYFMENSVYCEGFVVAGLCSGAYFAYLSALEDQRVRGVVLMNQLVFEWHAGDTITARKQESIKSTHFYVKAIRNLHTWKRLFKGDIRLRQIIRKLSERVAKRLRTISQALIGKLIKDHHFLGKVARQFRLLEARGVEVMLLMDAGDASVDLMTENLGRHGVLLGDSERIRLEIFKGADHTFTPLWAQQYVSGLLVSHLQARFLPAGAKKVE</sequence>
<reference evidence="2" key="1">
    <citation type="submission" date="2020-08" db="EMBL/GenBank/DDBJ databases">
        <title>Novel species isolated from subtropical streams in China.</title>
        <authorList>
            <person name="Lu H."/>
        </authorList>
    </citation>
    <scope>NUCLEOTIDE SEQUENCE</scope>
    <source>
        <strain evidence="2">CY7W</strain>
    </source>
</reference>
<evidence type="ECO:0000313" key="3">
    <source>
        <dbReference type="Proteomes" id="UP000612361"/>
    </source>
</evidence>
<keyword evidence="2" id="KW-0378">Hydrolase</keyword>
<dbReference type="Proteomes" id="UP000612361">
    <property type="component" value="Unassembled WGS sequence"/>
</dbReference>
<gene>
    <name evidence="2" type="ORF">H8K47_02045</name>
</gene>
<organism evidence="2 3">
    <name type="scientific">Undibacterium rugosum</name>
    <dbReference type="NCBI Taxonomy" id="2762291"/>
    <lineage>
        <taxon>Bacteria</taxon>
        <taxon>Pseudomonadati</taxon>
        <taxon>Pseudomonadota</taxon>
        <taxon>Betaproteobacteria</taxon>
        <taxon>Burkholderiales</taxon>
        <taxon>Oxalobacteraceae</taxon>
        <taxon>Undibacterium</taxon>
    </lineage>
</organism>
<protein>
    <submittedName>
        <fullName evidence="2">Alpha/beta hydrolase</fullName>
    </submittedName>
</protein>
<keyword evidence="3" id="KW-1185">Reference proteome</keyword>
<dbReference type="RefSeq" id="WP_186879770.1">
    <property type="nucleotide sequence ID" value="NZ_JACOGG010000002.1"/>
</dbReference>
<evidence type="ECO:0000313" key="2">
    <source>
        <dbReference type="EMBL" id="MBC3934132.1"/>
    </source>
</evidence>
<dbReference type="PANTHER" id="PTHR43265">
    <property type="entry name" value="ESTERASE ESTD"/>
    <property type="match status" value="1"/>
</dbReference>
<evidence type="ECO:0000259" key="1">
    <source>
        <dbReference type="Pfam" id="PF12146"/>
    </source>
</evidence>
<dbReference type="Pfam" id="PF12146">
    <property type="entry name" value="Hydrolase_4"/>
    <property type="match status" value="1"/>
</dbReference>
<proteinExistence type="predicted"/>
<dbReference type="InterPro" id="IPR029058">
    <property type="entry name" value="AB_hydrolase_fold"/>
</dbReference>
<dbReference type="InterPro" id="IPR053145">
    <property type="entry name" value="AB_hydrolase_Est10"/>
</dbReference>
<dbReference type="PANTHER" id="PTHR43265:SF1">
    <property type="entry name" value="ESTERASE ESTD"/>
    <property type="match status" value="1"/>
</dbReference>
<feature type="domain" description="Serine aminopeptidase S33" evidence="1">
    <location>
        <begin position="60"/>
        <end position="161"/>
    </location>
</feature>
<dbReference type="AlphaFoldDB" id="A0A923KUF7"/>
<name>A0A923KUF7_9BURK</name>
<dbReference type="GO" id="GO:0052689">
    <property type="term" value="F:carboxylic ester hydrolase activity"/>
    <property type="evidence" value="ECO:0007669"/>
    <property type="project" value="TreeGrafter"/>
</dbReference>
<dbReference type="SUPFAM" id="SSF53474">
    <property type="entry name" value="alpha/beta-Hydrolases"/>
    <property type="match status" value="2"/>
</dbReference>
<accession>A0A923KUF7</accession>
<dbReference type="EMBL" id="JACOGG010000002">
    <property type="protein sequence ID" value="MBC3934132.1"/>
    <property type="molecule type" value="Genomic_DNA"/>
</dbReference>